<dbReference type="RefSeq" id="WP_058739695.1">
    <property type="nucleotide sequence ID" value="NZ_CP011266.1"/>
</dbReference>
<dbReference type="AlphaFoldDB" id="A0A0U3EB13"/>
<feature type="transmembrane region" description="Helical" evidence="1">
    <location>
        <begin position="583"/>
        <end position="602"/>
    </location>
</feature>
<reference evidence="3 4" key="1">
    <citation type="submission" date="2015-04" db="EMBL/GenBank/DDBJ databases">
        <title>The complete genome sequence of the rumen methanogen Methanobrevibacter millerae SM9.</title>
        <authorList>
            <person name="Leahy S.C."/>
            <person name="Kelly W.J."/>
            <person name="Pacheco D.M."/>
            <person name="Li D."/>
            <person name="Altermann E."/>
            <person name="Attwood G.T."/>
        </authorList>
    </citation>
    <scope>NUCLEOTIDE SEQUENCE [LARGE SCALE GENOMIC DNA]</scope>
    <source>
        <strain evidence="3 4">SM9</strain>
    </source>
</reference>
<feature type="transmembrane region" description="Helical" evidence="1">
    <location>
        <begin position="117"/>
        <end position="140"/>
    </location>
</feature>
<dbReference type="EMBL" id="CP011266">
    <property type="protein sequence ID" value="ALT69464.1"/>
    <property type="molecule type" value="Genomic_DNA"/>
</dbReference>
<keyword evidence="1" id="KW-1133">Transmembrane helix</keyword>
<feature type="domain" description="DUF2070" evidence="2">
    <location>
        <begin position="8"/>
        <end position="595"/>
    </location>
</feature>
<dbReference type="KEGG" id="mmil:sm9_1697"/>
<protein>
    <recommendedName>
        <fullName evidence="2">DUF2070 domain-containing protein</fullName>
    </recommendedName>
</protein>
<evidence type="ECO:0000256" key="1">
    <source>
        <dbReference type="SAM" id="Phobius"/>
    </source>
</evidence>
<feature type="transmembrane region" description="Helical" evidence="1">
    <location>
        <begin position="183"/>
        <end position="205"/>
    </location>
</feature>
<evidence type="ECO:0000313" key="4">
    <source>
        <dbReference type="Proteomes" id="UP000067738"/>
    </source>
</evidence>
<evidence type="ECO:0000259" key="2">
    <source>
        <dbReference type="Pfam" id="PF09843"/>
    </source>
</evidence>
<keyword evidence="1" id="KW-0472">Membrane</keyword>
<dbReference type="Pfam" id="PF09843">
    <property type="entry name" value="DUF2070"/>
    <property type="match status" value="1"/>
</dbReference>
<feature type="transmembrane region" description="Helical" evidence="1">
    <location>
        <begin position="91"/>
        <end position="111"/>
    </location>
</feature>
<feature type="transmembrane region" description="Helical" evidence="1">
    <location>
        <begin position="152"/>
        <end position="171"/>
    </location>
</feature>
<dbReference type="InterPro" id="IPR019204">
    <property type="entry name" value="DUF2070_membrane"/>
</dbReference>
<organism evidence="3 4">
    <name type="scientific">Methanobrevibacter millerae</name>
    <dbReference type="NCBI Taxonomy" id="230361"/>
    <lineage>
        <taxon>Archaea</taxon>
        <taxon>Methanobacteriati</taxon>
        <taxon>Methanobacteriota</taxon>
        <taxon>Methanomada group</taxon>
        <taxon>Methanobacteria</taxon>
        <taxon>Methanobacteriales</taxon>
        <taxon>Methanobacteriaceae</taxon>
        <taxon>Methanobrevibacter</taxon>
    </lineage>
</organism>
<sequence>MSSMSSVAGLSKYIKTLPSTGKSIIAICILSFLTGVIQFLINPQDSLSYNFFTEGFCTFMILGVSSILSGSVNQYWVRALKGINLKIKHSMFLSMLSMIFISLILIAGAILAQIFHIYLFVNSLLFACVLVYGFNTLVLWSTTKIGFSKSAIIGLIQPILVLTMLVLLMFLWSDPSVFSTPEIINIILKSVVACLIFVLTIYAFITILASPLKKNLGIGMLDLLSLFIMHMNEGSNDLESTFENMGESIDTVVTFICFKGVNGIKSLFISPSVHPGPLGKIGGSNMPTILANSFDHFTMVAHGPSTHDFNPISSKEIDKIEKSVKDGLSEVTFSKKASKFKRYSMNAANIGVQFFNEGMVILSTLAPNGSDDIEFGVGLTMMTQSISKCNVKDSVIVDCHNSFTPESGEVLPGNPEVFDLIDAIDKIEETEKHANIRVGCCEDKMETLDKHEGIGESGLKVMVIEVDNQRTAYVLFDSNNMEIGFRQEIMDATKDLDIDEIEVMTTDTHTVNTLSRGYNPVGIEKRPEIIEYIIKCIKIAIDDLEDVEVGTGTKKIKNLNTFGPKNSTELISTISSIVAVSKIIAPVLLLTALFIVFIWIFYGNLPIIGN</sequence>
<proteinExistence type="predicted"/>
<dbReference type="Proteomes" id="UP000067738">
    <property type="component" value="Chromosome"/>
</dbReference>
<evidence type="ECO:0000313" key="3">
    <source>
        <dbReference type="EMBL" id="ALT69464.1"/>
    </source>
</evidence>
<dbReference type="GeneID" id="26736639"/>
<accession>A0A0U3EB13</accession>
<dbReference type="PATRIC" id="fig|230361.4.peg.1757"/>
<feature type="transmembrane region" description="Helical" evidence="1">
    <location>
        <begin position="47"/>
        <end position="70"/>
    </location>
</feature>
<name>A0A0U3EB13_9EURY</name>
<dbReference type="OrthoDB" id="8914at2157"/>
<keyword evidence="1" id="KW-0812">Transmembrane</keyword>
<feature type="transmembrane region" description="Helical" evidence="1">
    <location>
        <begin position="21"/>
        <end position="41"/>
    </location>
</feature>
<gene>
    <name evidence="3" type="ORF">sm9_1697</name>
</gene>
<keyword evidence="4" id="KW-1185">Reference proteome</keyword>